<dbReference type="RefSeq" id="WP_179218129.1">
    <property type="nucleotide sequence ID" value="NZ_BMEP01000001.1"/>
</dbReference>
<dbReference type="Proteomes" id="UP000198379">
    <property type="component" value="Unassembled WGS sequence"/>
</dbReference>
<gene>
    <name evidence="1" type="ORF">SAMN06265376_10346</name>
</gene>
<sequence length="1414" mass="166734">MEPVSITIITYVSLKFVDQFIKEQGYGRLKKLFFPTKKYQNRLVKVIYETVEEYEKKNTADIASDKFSFYHSQILFDELNKYILFNNSQIDYGSVIELLKTNSNILIPSTSELEAFYGIFTEKMSYDSKLKKLFIEENYKGKIFDLGESINRIERKLDTIGSTVQTLHSETTFQPDQDWFKEQCKSSIDDLGKRYTPELNVKLEVSEIFEGLGRTEQFKRKVTKQFDQFLIKGKKVLKNQPEVKEGLESLENAFDELQTLFHNTDFLGTASIPVNDFEDLLNKSQSSVQGVYDYYITEERKVQKEKNDYQYYHKHGTELRNIREFEHELSTFQNLIHSSSFKLVNNPFLLLDGEAGIGKSHLIGDIVSRRIKKEHESVFLLGQHFVTEEDPWTQIFKRLQINSKSSDFLRKLNQKAEESGKRIVLFIDAINEGKGNYFWNEFVKSFINEIKKYEWLGLVFTIRTSYKNLIFPKEERSSLKIVEHHHYGFRNIEYEASKLFFDNYSIELPNVPLLHPEFQNPLFLKLFCEGINKAGLTRIPDGLQGITSIINFFVKNVNIVLSKPKRVGYSDSLNLVQKSINALIKCKVDNELRYVPYEQAYEVVNESISSFINKKGFIDELITEGVLSKNLFWKEADDYEEGVYLTYERFEDHLAVQCLLEQYPEFEKDFKENGKLYKYVENENAVYRYKGLIEAFSIQIPEIKGYEFYSLIPDLKDKYPIVESFVESLLWRKVDTINEESKKYVNEHVLSYQGTHDYFWETILAVTAIPNHFFNAHSLHNHLLKFSLADRDTNWTQLLKYKYDNESSVKRLIDWAWNETDKSHISDESVLLSSITLSWFHTSTNRELRDCSTKAMICLLQDRVQVLIELLQKFETVNDPYVYDRLFAVAYGCAVRTNKKEELAVLSNYIYETIFKDKDEVYPHVLLRDYARGVIEFTSFSGIELPFDIEDVRPPYKSLFPHKTMTNKEIDKKYKFDYDAKDFKKHYWSQNSILSSMTTEYGRGTGGYGDFGRYTFESALRSWDVNTNQLSNLAIEWIFEKYGYDVEKHGEYDRNTNSYNRRASTIERIGKKYQWIALYEMVARVSDNFKKYERWSFEKEKEVPYLGPWDPYIRDIDPTLVISETGSYDDDEPQDFWWVNNKIFNWDCTNESWVNDSNELPKMEEIIQVKDGLGEEWLVLEGYPSWSEPKKIGEEKWDQPHKKLWCHIRSYLVKDDEYDSFKDWAIEQEFMGRWMPESGDRYEMFSREYYWSPAQDYFMSDYYGGTEWTEVHDRKSGEYVAEVNVTAQGFLWEEEFDKSKEETISFLKPSTVVHKGMDLKYSPREGEFVDDSKVVQCFAPNVYHNSKSYLLVRKTSFLKFLNENNLKVVWTVLGEKQIIGGRSFGTDYLGRLEISGAYYFDKEELKGVINTKNT</sequence>
<evidence type="ECO:0000313" key="1">
    <source>
        <dbReference type="EMBL" id="SNR79933.1"/>
    </source>
</evidence>
<reference evidence="1 2" key="1">
    <citation type="submission" date="2017-06" db="EMBL/GenBank/DDBJ databases">
        <authorList>
            <person name="Kim H.J."/>
            <person name="Triplett B.A."/>
        </authorList>
    </citation>
    <scope>NUCLEOTIDE SEQUENCE [LARGE SCALE GENOMIC DNA]</scope>
    <source>
        <strain evidence="1 2">DSM 25597</strain>
    </source>
</reference>
<keyword evidence="2" id="KW-1185">Reference proteome</keyword>
<dbReference type="EMBL" id="FZNY01000003">
    <property type="protein sequence ID" value="SNR79933.1"/>
    <property type="molecule type" value="Genomic_DNA"/>
</dbReference>
<name>A0A238ZAX3_9FLAO</name>
<evidence type="ECO:0000313" key="2">
    <source>
        <dbReference type="Proteomes" id="UP000198379"/>
    </source>
</evidence>
<protein>
    <recommendedName>
        <fullName evidence="3">ATP-binding protein</fullName>
    </recommendedName>
</protein>
<dbReference type="SUPFAM" id="SSF52540">
    <property type="entry name" value="P-loop containing nucleoside triphosphate hydrolases"/>
    <property type="match status" value="1"/>
</dbReference>
<dbReference type="Gene3D" id="3.40.50.300">
    <property type="entry name" value="P-loop containing nucleotide triphosphate hydrolases"/>
    <property type="match status" value="1"/>
</dbReference>
<proteinExistence type="predicted"/>
<organism evidence="1 2">
    <name type="scientific">Dokdonia pacifica</name>
    <dbReference type="NCBI Taxonomy" id="1627892"/>
    <lineage>
        <taxon>Bacteria</taxon>
        <taxon>Pseudomonadati</taxon>
        <taxon>Bacteroidota</taxon>
        <taxon>Flavobacteriia</taxon>
        <taxon>Flavobacteriales</taxon>
        <taxon>Flavobacteriaceae</taxon>
        <taxon>Dokdonia</taxon>
    </lineage>
</organism>
<accession>A0A238ZAX3</accession>
<dbReference type="InterPro" id="IPR027417">
    <property type="entry name" value="P-loop_NTPase"/>
</dbReference>
<dbReference type="NCBIfam" id="NF041813">
    <property type="entry name" value="Avs2"/>
    <property type="match status" value="1"/>
</dbReference>
<evidence type="ECO:0008006" key="3">
    <source>
        <dbReference type="Google" id="ProtNLM"/>
    </source>
</evidence>